<dbReference type="OrthoDB" id="6107227at2"/>
<reference evidence="3 4" key="1">
    <citation type="submission" date="2016-06" db="EMBL/GenBank/DDBJ databases">
        <authorList>
            <person name="Rodrigo-Torres L."/>
            <person name="Arahal D.R."/>
        </authorList>
    </citation>
    <scope>NUCLEOTIDE SEQUENCE [LARGE SCALE GENOMIC DNA]</scope>
    <source>
        <strain evidence="3 4">CECT 5116</strain>
    </source>
</reference>
<evidence type="ECO:0000313" key="5">
    <source>
        <dbReference type="Proteomes" id="UP000092871"/>
    </source>
</evidence>
<keyword evidence="4" id="KW-1185">Reference proteome</keyword>
<feature type="region of interest" description="Disordered" evidence="1">
    <location>
        <begin position="1"/>
        <end position="51"/>
    </location>
</feature>
<evidence type="ECO:0000313" key="4">
    <source>
        <dbReference type="Proteomes" id="UP000092840"/>
    </source>
</evidence>
<dbReference type="RefSeq" id="WP_067037940.1">
    <property type="nucleotide sequence ID" value="NZ_FLRA01000023.1"/>
</dbReference>
<evidence type="ECO:0000256" key="1">
    <source>
        <dbReference type="SAM" id="MobiDB-lite"/>
    </source>
</evidence>
<dbReference type="AlphaFoldDB" id="A0A1C3JUM7"/>
<accession>A0A1C3JUM7</accession>
<feature type="compositionally biased region" description="Basic residues" evidence="1">
    <location>
        <begin position="1"/>
        <end position="14"/>
    </location>
</feature>
<organism evidence="2 5">
    <name type="scientific">Marinomonas gallaica</name>
    <dbReference type="NCBI Taxonomy" id="1806667"/>
    <lineage>
        <taxon>Bacteria</taxon>
        <taxon>Pseudomonadati</taxon>
        <taxon>Pseudomonadota</taxon>
        <taxon>Gammaproteobacteria</taxon>
        <taxon>Oceanospirillales</taxon>
        <taxon>Oceanospirillaceae</taxon>
        <taxon>Marinomonas</taxon>
    </lineage>
</organism>
<dbReference type="Proteomes" id="UP000092871">
    <property type="component" value="Unassembled WGS sequence"/>
</dbReference>
<reference evidence="2 5" key="2">
    <citation type="submission" date="2016-06" db="EMBL/GenBank/DDBJ databases">
        <authorList>
            <person name="Kjaerup R.B."/>
            <person name="Dalgaard T.S."/>
            <person name="Juul-Madsen H.R."/>
        </authorList>
    </citation>
    <scope>NUCLEOTIDE SEQUENCE [LARGE SCALE GENOMIC DNA]</scope>
    <source>
        <strain evidence="2 5">CECT 5115</strain>
    </source>
</reference>
<evidence type="ECO:0000313" key="3">
    <source>
        <dbReference type="EMBL" id="SBT21787.1"/>
    </source>
</evidence>
<dbReference type="EMBL" id="FLRA01000023">
    <property type="protein sequence ID" value="SBT18832.1"/>
    <property type="molecule type" value="Genomic_DNA"/>
</dbReference>
<gene>
    <name evidence="2" type="ORF">MGA5115_02993</name>
    <name evidence="3" type="ORF">MGA5116_02397</name>
</gene>
<proteinExistence type="predicted"/>
<name>A0A1C3JUM7_9GAMM</name>
<sequence>MARVKKSRSLKGKLGKTGTKEMHKEQKKARKAANPTRFDAKKEKQRKEQAKKKLERLGLLPEPEAVQQKVRPKRFTFTPKVDETAKKVDANVSEEDTVVNDLLDAFTEEN</sequence>
<protein>
    <submittedName>
        <fullName evidence="2">Uncharacterized protein</fullName>
    </submittedName>
</protein>
<feature type="compositionally biased region" description="Basic and acidic residues" evidence="1">
    <location>
        <begin position="38"/>
        <end position="51"/>
    </location>
</feature>
<evidence type="ECO:0000313" key="2">
    <source>
        <dbReference type="EMBL" id="SBT18832.1"/>
    </source>
</evidence>
<dbReference type="EMBL" id="FLRB01000013">
    <property type="protein sequence ID" value="SBT21787.1"/>
    <property type="molecule type" value="Genomic_DNA"/>
</dbReference>
<dbReference type="Proteomes" id="UP000092840">
    <property type="component" value="Unassembled WGS sequence"/>
</dbReference>